<dbReference type="EMBL" id="QHKI01000001">
    <property type="protein sequence ID" value="RSM91642.1"/>
    <property type="molecule type" value="Genomic_DNA"/>
</dbReference>
<evidence type="ECO:0000259" key="1">
    <source>
        <dbReference type="SMART" id="SM00860"/>
    </source>
</evidence>
<evidence type="ECO:0000313" key="2">
    <source>
        <dbReference type="EMBL" id="RSM91642.1"/>
    </source>
</evidence>
<proteinExistence type="predicted"/>
<dbReference type="SUPFAM" id="SSF160631">
    <property type="entry name" value="SMI1/KNR4-like"/>
    <property type="match status" value="1"/>
</dbReference>
<organism evidence="2 3">
    <name type="scientific">Kibdelosporangium aridum</name>
    <dbReference type="NCBI Taxonomy" id="2030"/>
    <lineage>
        <taxon>Bacteria</taxon>
        <taxon>Bacillati</taxon>
        <taxon>Actinomycetota</taxon>
        <taxon>Actinomycetes</taxon>
        <taxon>Pseudonocardiales</taxon>
        <taxon>Pseudonocardiaceae</taxon>
        <taxon>Kibdelosporangium</taxon>
    </lineage>
</organism>
<dbReference type="OrthoDB" id="4103969at2"/>
<protein>
    <submittedName>
        <fullName evidence="2">SMI1/KNR4 family protein</fullName>
    </submittedName>
</protein>
<evidence type="ECO:0000313" key="3">
    <source>
        <dbReference type="Proteomes" id="UP000287547"/>
    </source>
</evidence>
<reference evidence="2 3" key="1">
    <citation type="submission" date="2018-05" db="EMBL/GenBank/DDBJ databases">
        <title>Evolution of GPA BGCs.</title>
        <authorList>
            <person name="Waglechner N."/>
            <person name="Wright G.D."/>
        </authorList>
    </citation>
    <scope>NUCLEOTIDE SEQUENCE [LARGE SCALE GENOMIC DNA]</scope>
    <source>
        <strain evidence="2 3">A82846</strain>
    </source>
</reference>
<dbReference type="InterPro" id="IPR018958">
    <property type="entry name" value="Knr4/Smi1-like_dom"/>
</dbReference>
<dbReference type="SMART" id="SM00860">
    <property type="entry name" value="SMI1_KNR4"/>
    <property type="match status" value="1"/>
</dbReference>
<sequence>MDDELLRRYRGRLIFGPFATVEPDELDALENAIGGRLPSAYRAFIEEANGGSLMYDIRVPPNDDGEIIGFTELLHIGRNEQGEYGYGTLLGAYQRQQERSLGEHISMKRLLPIARDGGNDTLFLDLDPRDGGRLIAFVHGLPEWTGKTEHDVLAVVADSFDAYLDDLFISDETAEMTWEDVRDADPDDDWRRAVEQWLDEGVPDWRTRDWASDTGEG</sequence>
<gene>
    <name evidence="2" type="ORF">DMH04_01295</name>
</gene>
<accession>A0A428ZUF5</accession>
<dbReference type="RefSeq" id="WP_037260343.1">
    <property type="nucleotide sequence ID" value="NZ_QHKI01000001.1"/>
</dbReference>
<comment type="caution">
    <text evidence="2">The sequence shown here is derived from an EMBL/GenBank/DDBJ whole genome shotgun (WGS) entry which is preliminary data.</text>
</comment>
<dbReference type="Gene3D" id="3.40.1580.10">
    <property type="entry name" value="SMI1/KNR4-like"/>
    <property type="match status" value="1"/>
</dbReference>
<dbReference type="AlphaFoldDB" id="A0A428ZUF5"/>
<dbReference type="Pfam" id="PF09346">
    <property type="entry name" value="SMI1_KNR4"/>
    <property type="match status" value="1"/>
</dbReference>
<dbReference type="Proteomes" id="UP000287547">
    <property type="component" value="Unassembled WGS sequence"/>
</dbReference>
<feature type="domain" description="Knr4/Smi1-like" evidence="1">
    <location>
        <begin position="20"/>
        <end position="166"/>
    </location>
</feature>
<name>A0A428ZUF5_KIBAR</name>
<dbReference type="InterPro" id="IPR037883">
    <property type="entry name" value="Knr4/Smi1-like_sf"/>
</dbReference>